<dbReference type="GO" id="GO:0008270">
    <property type="term" value="F:zinc ion binding"/>
    <property type="evidence" value="ECO:0007669"/>
    <property type="project" value="InterPro"/>
</dbReference>
<keyword evidence="3" id="KW-0238">DNA-binding</keyword>
<name>A0A9W9GWC4_9EURO</name>
<feature type="non-terminal residue" evidence="7">
    <location>
        <position position="1"/>
    </location>
</feature>
<dbReference type="PANTHER" id="PTHR47840">
    <property type="entry name" value="ZN(II)2CYS6 TRANSCRIPTION FACTOR (EUROFUNG)-RELATED"/>
    <property type="match status" value="1"/>
</dbReference>
<dbReference type="SUPFAM" id="SSF57701">
    <property type="entry name" value="Zn2/Cys6 DNA-binding domain"/>
    <property type="match status" value="1"/>
</dbReference>
<dbReference type="GO" id="GO:0003677">
    <property type="term" value="F:DNA binding"/>
    <property type="evidence" value="ECO:0007669"/>
    <property type="project" value="UniProtKB-KW"/>
</dbReference>
<dbReference type="GO" id="GO:0000981">
    <property type="term" value="F:DNA-binding transcription factor activity, RNA polymerase II-specific"/>
    <property type="evidence" value="ECO:0007669"/>
    <property type="project" value="InterPro"/>
</dbReference>
<feature type="domain" description="Zn(2)-C6 fungal-type" evidence="6">
    <location>
        <begin position="42"/>
        <end position="73"/>
    </location>
</feature>
<dbReference type="OrthoDB" id="5392779at2759"/>
<evidence type="ECO:0000256" key="2">
    <source>
        <dbReference type="ARBA" id="ARBA00023015"/>
    </source>
</evidence>
<evidence type="ECO:0000313" key="7">
    <source>
        <dbReference type="EMBL" id="KAJ5131093.1"/>
    </source>
</evidence>
<evidence type="ECO:0000256" key="1">
    <source>
        <dbReference type="ARBA" id="ARBA00022723"/>
    </source>
</evidence>
<evidence type="ECO:0000256" key="4">
    <source>
        <dbReference type="ARBA" id="ARBA00023163"/>
    </source>
</evidence>
<dbReference type="CDD" id="cd12148">
    <property type="entry name" value="fungal_TF_MHR"/>
    <property type="match status" value="1"/>
</dbReference>
<evidence type="ECO:0000256" key="3">
    <source>
        <dbReference type="ARBA" id="ARBA00023125"/>
    </source>
</evidence>
<gene>
    <name evidence="7" type="ORF">N7515_007132</name>
</gene>
<keyword evidence="4" id="KW-0804">Transcription</keyword>
<dbReference type="SMART" id="SM00906">
    <property type="entry name" value="Fungal_trans"/>
    <property type="match status" value="1"/>
</dbReference>
<evidence type="ECO:0000256" key="5">
    <source>
        <dbReference type="ARBA" id="ARBA00023242"/>
    </source>
</evidence>
<accession>A0A9W9GWC4</accession>
<dbReference type="InterPro" id="IPR001138">
    <property type="entry name" value="Zn2Cys6_DnaBD"/>
</dbReference>
<reference evidence="7" key="1">
    <citation type="submission" date="2022-11" db="EMBL/GenBank/DDBJ databases">
        <authorList>
            <person name="Petersen C."/>
        </authorList>
    </citation>
    <scope>NUCLEOTIDE SEQUENCE</scope>
    <source>
        <strain evidence="7">IBT 22155</strain>
    </source>
</reference>
<dbReference type="GO" id="GO:0006351">
    <property type="term" value="P:DNA-templated transcription"/>
    <property type="evidence" value="ECO:0007669"/>
    <property type="project" value="InterPro"/>
</dbReference>
<protein>
    <recommendedName>
        <fullName evidence="6">Zn(2)-C6 fungal-type domain-containing protein</fullName>
    </recommendedName>
</protein>
<dbReference type="InterPro" id="IPR007219">
    <property type="entry name" value="XnlR_reg_dom"/>
</dbReference>
<dbReference type="Gene3D" id="4.10.240.10">
    <property type="entry name" value="Zn(2)-C6 fungal-type DNA-binding domain"/>
    <property type="match status" value="1"/>
</dbReference>
<comment type="caution">
    <text evidence="7">The sequence shown here is derived from an EMBL/GenBank/DDBJ whole genome shotgun (WGS) entry which is preliminary data.</text>
</comment>
<keyword evidence="1" id="KW-0479">Metal-binding</keyword>
<dbReference type="EMBL" id="JAPQKL010000005">
    <property type="protein sequence ID" value="KAJ5131093.1"/>
    <property type="molecule type" value="Genomic_DNA"/>
</dbReference>
<dbReference type="AlphaFoldDB" id="A0A9W9GWC4"/>
<sequence>YWPIKPRFPLATEERFAGRIGMVHNPSGPSAALRKVRKGTRSCWECKRRKIRCRYSSNESTTCDWCLSHRSTCVSQMYPETESAQSGVQVLQHRVLRIETLLEELLQRADRNVAPLVNNNQRATSGDHDIATDVLDDTMKSSETSGSVLSLFDNSVFQYKRSVNESISSHGSALEPRRTSPTYDQHITFSKFDRVSVHLRSLIPSQDVITALKFESTPWISQLLEAVPSFRSKEDFDLLDLIAPCLSAKHPSVIARGLMCIVLCLQQLPKDHEVTRIHLGTKSKEIMDHITSCVSSLVTSNDELTATPEGLECLMLQNIFFINSGKPRRAWLSVRRAVAISQLIGLHRHSVESTQTESSKDSDRFASIWQYICHSERFLALILGLPYGVQNEHFCRREPGEGWREPNADVDYLHQLDAIAGRVIDRDQNSSKMDFLAAQSIQDELEQLAGSMPETWWKVPDVIHESSQDVASISYRRLNIQIWHFQLEMSLHLPFMFNVTSSVKFEYSQLCCLRAARELIKRHALVRKSSEMFSCCLTNFQAFMATLVLVINLLKPSSSVSRGKAEMEKQAEWTTVDQVIQRLDAVNVRFGDPVALQAVNVLKVLRAFEFESQVETGGVQLTIPYFGTISIQRRATSTDMLMNVMDTQQHPTSIPGYQSDMEGPSGGEWADCFSIYLNTDGLTHSPLRSDELLQSWSVGATDLFQSEQEDTTWS</sequence>
<keyword evidence="2" id="KW-0805">Transcription regulation</keyword>
<dbReference type="InterPro" id="IPR036864">
    <property type="entry name" value="Zn2-C6_fun-type_DNA-bd_sf"/>
</dbReference>
<evidence type="ECO:0000259" key="6">
    <source>
        <dbReference type="PROSITE" id="PS00463"/>
    </source>
</evidence>
<organism evidence="7 8">
    <name type="scientific">Penicillium bovifimosum</name>
    <dbReference type="NCBI Taxonomy" id="126998"/>
    <lineage>
        <taxon>Eukaryota</taxon>
        <taxon>Fungi</taxon>
        <taxon>Dikarya</taxon>
        <taxon>Ascomycota</taxon>
        <taxon>Pezizomycotina</taxon>
        <taxon>Eurotiomycetes</taxon>
        <taxon>Eurotiomycetidae</taxon>
        <taxon>Eurotiales</taxon>
        <taxon>Aspergillaceae</taxon>
        <taxon>Penicillium</taxon>
    </lineage>
</organism>
<evidence type="ECO:0000313" key="8">
    <source>
        <dbReference type="Proteomes" id="UP001149079"/>
    </source>
</evidence>
<keyword evidence="5" id="KW-0539">Nucleus</keyword>
<dbReference type="Proteomes" id="UP001149079">
    <property type="component" value="Unassembled WGS sequence"/>
</dbReference>
<reference evidence="7" key="2">
    <citation type="journal article" date="2023" name="IMA Fungus">
        <title>Comparative genomic study of the Penicillium genus elucidates a diverse pangenome and 15 lateral gene transfer events.</title>
        <authorList>
            <person name="Petersen C."/>
            <person name="Sorensen T."/>
            <person name="Nielsen M.R."/>
            <person name="Sondergaard T.E."/>
            <person name="Sorensen J.L."/>
            <person name="Fitzpatrick D.A."/>
            <person name="Frisvad J.C."/>
            <person name="Nielsen K.L."/>
        </authorList>
    </citation>
    <scope>NUCLEOTIDE SEQUENCE</scope>
    <source>
        <strain evidence="7">IBT 22155</strain>
    </source>
</reference>
<dbReference type="PANTHER" id="PTHR47840:SF1">
    <property type="entry name" value="ZN(II)2CYS6 TRANSCRIPTION FACTOR (EUROFUNG)"/>
    <property type="match status" value="1"/>
</dbReference>
<dbReference type="PROSITE" id="PS00463">
    <property type="entry name" value="ZN2_CY6_FUNGAL_1"/>
    <property type="match status" value="1"/>
</dbReference>
<keyword evidence="8" id="KW-1185">Reference proteome</keyword>
<proteinExistence type="predicted"/>
<dbReference type="RefSeq" id="XP_056521472.1">
    <property type="nucleotide sequence ID" value="XM_056667876.1"/>
</dbReference>
<dbReference type="CDD" id="cd00067">
    <property type="entry name" value="GAL4"/>
    <property type="match status" value="1"/>
</dbReference>
<dbReference type="GeneID" id="81407046"/>